<comment type="caution">
    <text evidence="1">The sequence shown here is derived from an EMBL/GenBank/DDBJ whole genome shotgun (WGS) entry which is preliminary data.</text>
</comment>
<dbReference type="EMBL" id="BGPR01044483">
    <property type="protein sequence ID" value="GBO21267.1"/>
    <property type="molecule type" value="Genomic_DNA"/>
</dbReference>
<name>A0A4Y2VC05_ARAVE</name>
<evidence type="ECO:0000313" key="2">
    <source>
        <dbReference type="Proteomes" id="UP000499080"/>
    </source>
</evidence>
<evidence type="ECO:0000313" key="1">
    <source>
        <dbReference type="EMBL" id="GBO21267.1"/>
    </source>
</evidence>
<protein>
    <submittedName>
        <fullName evidence="1">Uncharacterized protein</fullName>
    </submittedName>
</protein>
<dbReference type="Proteomes" id="UP000499080">
    <property type="component" value="Unassembled WGS sequence"/>
</dbReference>
<accession>A0A4Y2VC05</accession>
<keyword evidence="2" id="KW-1185">Reference proteome</keyword>
<proteinExistence type="predicted"/>
<dbReference type="AlphaFoldDB" id="A0A4Y2VC05"/>
<reference evidence="1 2" key="1">
    <citation type="journal article" date="2019" name="Sci. Rep.">
        <title>Orb-weaving spider Araneus ventricosus genome elucidates the spidroin gene catalogue.</title>
        <authorList>
            <person name="Kono N."/>
            <person name="Nakamura H."/>
            <person name="Ohtoshi R."/>
            <person name="Moran D.A.P."/>
            <person name="Shinohara A."/>
            <person name="Yoshida Y."/>
            <person name="Fujiwara M."/>
            <person name="Mori M."/>
            <person name="Tomita M."/>
            <person name="Arakawa K."/>
        </authorList>
    </citation>
    <scope>NUCLEOTIDE SEQUENCE [LARGE SCALE GENOMIC DNA]</scope>
</reference>
<organism evidence="1 2">
    <name type="scientific">Araneus ventricosus</name>
    <name type="common">Orbweaver spider</name>
    <name type="synonym">Epeira ventricosa</name>
    <dbReference type="NCBI Taxonomy" id="182803"/>
    <lineage>
        <taxon>Eukaryota</taxon>
        <taxon>Metazoa</taxon>
        <taxon>Ecdysozoa</taxon>
        <taxon>Arthropoda</taxon>
        <taxon>Chelicerata</taxon>
        <taxon>Arachnida</taxon>
        <taxon>Araneae</taxon>
        <taxon>Araneomorphae</taxon>
        <taxon>Entelegynae</taxon>
        <taxon>Araneoidea</taxon>
        <taxon>Araneidae</taxon>
        <taxon>Araneus</taxon>
    </lineage>
</organism>
<sequence>MSIQRSLRNGMSWGHEGCSVTWSPMSINGFSCRTGIRQGTWGCSVSLESMSIQRDLLPQWHQSGDMWAVLCHLESRPSTDSDAVLASGKGTWGDVLSTFGVPCPFNLFSCRNGIRHGDMGRCSVLGRE</sequence>
<gene>
    <name evidence="1" type="ORF">AVEN_174395_1</name>
</gene>